<dbReference type="EMBL" id="JPGN01000043">
    <property type="protein sequence ID" value="KFI19686.1"/>
    <property type="molecule type" value="Genomic_DNA"/>
</dbReference>
<accession>A0A0E2Z3C0</accession>
<gene>
    <name evidence="1" type="ORF">IB75_07710</name>
</gene>
<proteinExistence type="predicted"/>
<evidence type="ECO:0000313" key="2">
    <source>
        <dbReference type="Proteomes" id="UP000028839"/>
    </source>
</evidence>
<organism evidence="1 2">
    <name type="scientific">Nitrosococcus oceani C-27</name>
    <dbReference type="NCBI Taxonomy" id="314279"/>
    <lineage>
        <taxon>Bacteria</taxon>
        <taxon>Pseudomonadati</taxon>
        <taxon>Pseudomonadota</taxon>
        <taxon>Gammaproteobacteria</taxon>
        <taxon>Chromatiales</taxon>
        <taxon>Chromatiaceae</taxon>
        <taxon>Nitrosococcus</taxon>
    </lineage>
</organism>
<protein>
    <submittedName>
        <fullName evidence="1">CopG family transcriptional regulator</fullName>
    </submittedName>
</protein>
<dbReference type="Gene3D" id="1.10.1220.10">
    <property type="entry name" value="Met repressor-like"/>
    <property type="match status" value="1"/>
</dbReference>
<dbReference type="HOGENOM" id="CLU_215392_0_0_6"/>
<evidence type="ECO:0000313" key="1">
    <source>
        <dbReference type="EMBL" id="KFI19686.1"/>
    </source>
</evidence>
<dbReference type="AlphaFoldDB" id="A0A0E2Z3C0"/>
<dbReference type="Proteomes" id="UP000028839">
    <property type="component" value="Unassembled WGS sequence"/>
</dbReference>
<comment type="caution">
    <text evidence="1">The sequence shown here is derived from an EMBL/GenBank/DDBJ whole genome shotgun (WGS) entry which is preliminary data.</text>
</comment>
<reference evidence="1 2" key="1">
    <citation type="submission" date="2014-07" db="EMBL/GenBank/DDBJ databases">
        <title>Comparative analysis of Nitrosococcus oceani genome inventories of strains from Pacific and Atlantic gyres.</title>
        <authorList>
            <person name="Lim C.K."/>
            <person name="Wang L."/>
            <person name="Sayavedra-Soto L.A."/>
            <person name="Klotz M.G."/>
        </authorList>
    </citation>
    <scope>NUCLEOTIDE SEQUENCE [LARGE SCALE GENOMIC DNA]</scope>
    <source>
        <strain evidence="1 2">C-27</strain>
    </source>
</reference>
<dbReference type="SUPFAM" id="SSF47598">
    <property type="entry name" value="Ribbon-helix-helix"/>
    <property type="match status" value="1"/>
</dbReference>
<dbReference type="InterPro" id="IPR013321">
    <property type="entry name" value="Arc_rbn_hlx_hlx"/>
</dbReference>
<dbReference type="InterPro" id="IPR010985">
    <property type="entry name" value="Ribbon_hlx_hlx"/>
</dbReference>
<name>A0A0E2Z3C0_9GAMM</name>
<sequence>MAGEYVNVRIDTELKRRIQEVAKEENRTLSNLIETILVDYAKRQFMAKRK</sequence>
<dbReference type="OrthoDB" id="6566331at2"/>
<dbReference type="GO" id="GO:0006355">
    <property type="term" value="P:regulation of DNA-templated transcription"/>
    <property type="evidence" value="ECO:0007669"/>
    <property type="project" value="InterPro"/>
</dbReference>